<evidence type="ECO:0000313" key="1">
    <source>
        <dbReference type="EMBL" id="PZV83579.1"/>
    </source>
</evidence>
<comment type="caution">
    <text evidence="1">The sequence shown here is derived from an EMBL/GenBank/DDBJ whole genome shotgun (WGS) entry which is preliminary data.</text>
</comment>
<dbReference type="AlphaFoldDB" id="A0A326RQL3"/>
<protein>
    <submittedName>
        <fullName evidence="1">Uncharacterized protein</fullName>
    </submittedName>
</protein>
<proteinExistence type="predicted"/>
<organism evidence="1 2">
    <name type="scientific">Algoriphagus aquaeductus</name>
    <dbReference type="NCBI Taxonomy" id="475299"/>
    <lineage>
        <taxon>Bacteria</taxon>
        <taxon>Pseudomonadati</taxon>
        <taxon>Bacteroidota</taxon>
        <taxon>Cytophagia</taxon>
        <taxon>Cytophagales</taxon>
        <taxon>Cyclobacteriaceae</taxon>
        <taxon>Algoriphagus</taxon>
    </lineage>
</organism>
<keyword evidence="2" id="KW-1185">Reference proteome</keyword>
<accession>A0A326RQL3</accession>
<dbReference type="EMBL" id="QKTX01000006">
    <property type="protein sequence ID" value="PZV83579.1"/>
    <property type="molecule type" value="Genomic_DNA"/>
</dbReference>
<sequence>MKMFGIFLRVVQTFQVLKTWKVFLLIFNHLQKKHPYKSKFEF</sequence>
<name>A0A326RQL3_9BACT</name>
<reference evidence="1 2" key="1">
    <citation type="submission" date="2018-06" db="EMBL/GenBank/DDBJ databases">
        <title>Genomic Encyclopedia of Archaeal and Bacterial Type Strains, Phase II (KMG-II): from individual species to whole genera.</title>
        <authorList>
            <person name="Goeker M."/>
        </authorList>
    </citation>
    <scope>NUCLEOTIDE SEQUENCE [LARGE SCALE GENOMIC DNA]</scope>
    <source>
        <strain evidence="1 2">T4</strain>
    </source>
</reference>
<evidence type="ECO:0000313" key="2">
    <source>
        <dbReference type="Proteomes" id="UP000248917"/>
    </source>
</evidence>
<gene>
    <name evidence="1" type="ORF">CLV31_106196</name>
</gene>
<dbReference type="Proteomes" id="UP000248917">
    <property type="component" value="Unassembled WGS sequence"/>
</dbReference>